<dbReference type="Pfam" id="PF02321">
    <property type="entry name" value="OEP"/>
    <property type="match status" value="1"/>
</dbReference>
<feature type="signal peptide" evidence="9">
    <location>
        <begin position="1"/>
        <end position="25"/>
    </location>
</feature>
<keyword evidence="9" id="KW-0732">Signal</keyword>
<organism evidence="10 11">
    <name type="scientific">Massilia varians</name>
    <dbReference type="NCBI Taxonomy" id="457921"/>
    <lineage>
        <taxon>Bacteria</taxon>
        <taxon>Pseudomonadati</taxon>
        <taxon>Pseudomonadota</taxon>
        <taxon>Betaproteobacteria</taxon>
        <taxon>Burkholderiales</taxon>
        <taxon>Oxalobacteraceae</taxon>
        <taxon>Telluria group</taxon>
        <taxon>Massilia</taxon>
    </lineage>
</organism>
<evidence type="ECO:0000256" key="5">
    <source>
        <dbReference type="ARBA" id="ARBA00022692"/>
    </source>
</evidence>
<protein>
    <submittedName>
        <fullName evidence="10">Membrane protein</fullName>
    </submittedName>
</protein>
<evidence type="ECO:0000256" key="4">
    <source>
        <dbReference type="ARBA" id="ARBA00022452"/>
    </source>
</evidence>
<keyword evidence="4" id="KW-1134">Transmembrane beta strand</keyword>
<comment type="subcellular location">
    <subcellularLocation>
        <location evidence="1">Cell outer membrane</location>
    </subcellularLocation>
</comment>
<keyword evidence="7" id="KW-0998">Cell outer membrane</keyword>
<dbReference type="InterPro" id="IPR003423">
    <property type="entry name" value="OMP_efflux"/>
</dbReference>
<dbReference type="Gene3D" id="1.20.1600.10">
    <property type="entry name" value="Outer membrane efflux proteins (OEP)"/>
    <property type="match status" value="1"/>
</dbReference>
<comment type="similarity">
    <text evidence="2">Belongs to the outer membrane factor (OMF) (TC 1.B.17) family.</text>
</comment>
<dbReference type="Proteomes" id="UP001163336">
    <property type="component" value="Chromosome"/>
</dbReference>
<keyword evidence="5" id="KW-0812">Transmembrane</keyword>
<evidence type="ECO:0000256" key="1">
    <source>
        <dbReference type="ARBA" id="ARBA00004442"/>
    </source>
</evidence>
<sequence>MKPSKTCITPLALVLACCAVLPVRAQQTGALEYGEAWRRMQARSGAVRGAELDYQARQLQAEALRRIDGPDLRLNGFAGRLSTSLNIDTGRLAQSLEPALQPVLEVLPPLPGLALPELPASLEAERTFTVRSLGLASVWPLYTGGRLDALKEVAAGRAAEAAAGMQAAQDEAALLLAQRYFGVQLARHAARLRSTALAVAREHQEMARKLERTGLIARVERLKADVAVDKSAREAAKAASDAEVAELALRRLLGEEQAVEPATPLFVHEQPVGSLASFVEAAMHANAAWKQIDSKRAQAAANFKLQGKAFSPTLVGIANYNLNRGGAARANWLVGVALSMPLVDRVDRARLTAAARLEQQRVEAAAEQAGRDIPTLAETQWRAMEDARQHYLAMASAIELARESLRLAQVSFRNGQATTADVDDASLNLTKAGIERTQAAHDYVLALARLLATTGRPERLAEHARSAPHQLDPAKESTR</sequence>
<dbReference type="RefSeq" id="WP_281912443.1">
    <property type="nucleotide sequence ID" value="NZ_AP026966.1"/>
</dbReference>
<evidence type="ECO:0000256" key="7">
    <source>
        <dbReference type="ARBA" id="ARBA00023237"/>
    </source>
</evidence>
<dbReference type="PANTHER" id="PTHR30026">
    <property type="entry name" value="OUTER MEMBRANE PROTEIN TOLC"/>
    <property type="match status" value="1"/>
</dbReference>
<accession>A0ABN6TB15</accession>
<dbReference type="PROSITE" id="PS51257">
    <property type="entry name" value="PROKAR_LIPOPROTEIN"/>
    <property type="match status" value="1"/>
</dbReference>
<feature type="region of interest" description="Disordered" evidence="8">
    <location>
        <begin position="459"/>
        <end position="479"/>
    </location>
</feature>
<keyword evidence="3" id="KW-0813">Transport</keyword>
<keyword evidence="6" id="KW-0472">Membrane</keyword>
<name>A0ABN6TB15_9BURK</name>
<evidence type="ECO:0000256" key="6">
    <source>
        <dbReference type="ARBA" id="ARBA00023136"/>
    </source>
</evidence>
<evidence type="ECO:0000256" key="2">
    <source>
        <dbReference type="ARBA" id="ARBA00007613"/>
    </source>
</evidence>
<dbReference type="EMBL" id="AP026966">
    <property type="protein sequence ID" value="BDT57244.1"/>
    <property type="molecule type" value="Genomic_DNA"/>
</dbReference>
<evidence type="ECO:0000313" key="11">
    <source>
        <dbReference type="Proteomes" id="UP001163336"/>
    </source>
</evidence>
<evidence type="ECO:0000256" key="3">
    <source>
        <dbReference type="ARBA" id="ARBA00022448"/>
    </source>
</evidence>
<evidence type="ECO:0000256" key="9">
    <source>
        <dbReference type="SAM" id="SignalP"/>
    </source>
</evidence>
<dbReference type="PANTHER" id="PTHR30026:SF5">
    <property type="entry name" value="ABC-TYPE EFFLUX SYSTEM SECRETIN COMPONENT"/>
    <property type="match status" value="1"/>
</dbReference>
<evidence type="ECO:0000313" key="10">
    <source>
        <dbReference type="EMBL" id="BDT57244.1"/>
    </source>
</evidence>
<gene>
    <name evidence="10" type="ORF">MasN3_07380</name>
</gene>
<proteinExistence type="inferred from homology"/>
<feature type="chain" id="PRO_5047200440" evidence="9">
    <location>
        <begin position="26"/>
        <end position="479"/>
    </location>
</feature>
<keyword evidence="11" id="KW-1185">Reference proteome</keyword>
<dbReference type="SUPFAM" id="SSF56954">
    <property type="entry name" value="Outer membrane efflux proteins (OEP)"/>
    <property type="match status" value="1"/>
</dbReference>
<reference evidence="10" key="1">
    <citation type="submission" date="2022-11" db="EMBL/GenBank/DDBJ databases">
        <title>Isolation and characterization of PLA-degrading bacterium Massilia sp. from Antarctic soil.</title>
        <authorList>
            <person name="Sato K."/>
            <person name="Gomez-Fuentes C."/>
            <person name="Ahmad S.A."/>
            <person name="Zulkharnain A."/>
        </authorList>
    </citation>
    <scope>NUCLEOTIDE SEQUENCE</scope>
    <source>
        <strain evidence="10">N-3</strain>
    </source>
</reference>
<dbReference type="InterPro" id="IPR051906">
    <property type="entry name" value="TolC-like"/>
</dbReference>
<evidence type="ECO:0000256" key="8">
    <source>
        <dbReference type="SAM" id="MobiDB-lite"/>
    </source>
</evidence>